<dbReference type="InterPro" id="IPR034593">
    <property type="entry name" value="DgoD-like"/>
</dbReference>
<dbReference type="SUPFAM" id="SSF51604">
    <property type="entry name" value="Enolase C-terminal domain-like"/>
    <property type="match status" value="1"/>
</dbReference>
<dbReference type="InterPro" id="IPR013341">
    <property type="entry name" value="Mandelate_racemase_N_dom"/>
</dbReference>
<dbReference type="GO" id="GO:0016829">
    <property type="term" value="F:lyase activity"/>
    <property type="evidence" value="ECO:0007669"/>
    <property type="project" value="UniProtKB-KW"/>
</dbReference>
<evidence type="ECO:0000259" key="2">
    <source>
        <dbReference type="SMART" id="SM00922"/>
    </source>
</evidence>
<feature type="domain" description="Mandelate racemase/muconate lactonizing enzyme C-terminal" evidence="2">
    <location>
        <begin position="138"/>
        <end position="245"/>
    </location>
</feature>
<dbReference type="PANTHER" id="PTHR48080">
    <property type="entry name" value="D-GALACTONATE DEHYDRATASE-RELATED"/>
    <property type="match status" value="1"/>
</dbReference>
<accession>A0AAJ5ZJR9</accession>
<protein>
    <submittedName>
        <fullName evidence="4">Mandelate racemase/muconate lactonizing enzyme family protein</fullName>
    </submittedName>
</protein>
<proteinExistence type="predicted"/>
<evidence type="ECO:0000313" key="6">
    <source>
        <dbReference type="Proteomes" id="UP001321249"/>
    </source>
</evidence>
<dbReference type="SMART" id="SM00922">
    <property type="entry name" value="MR_MLE"/>
    <property type="match status" value="1"/>
</dbReference>
<gene>
    <name evidence="3" type="ORF">GKO46_02000</name>
    <name evidence="4" type="ORF">GKO48_07260</name>
</gene>
<evidence type="ECO:0000313" key="5">
    <source>
        <dbReference type="Proteomes" id="UP001219901"/>
    </source>
</evidence>
<dbReference type="InterPro" id="IPR029017">
    <property type="entry name" value="Enolase-like_N"/>
</dbReference>
<dbReference type="Proteomes" id="UP001321249">
    <property type="component" value="Unassembled WGS sequence"/>
</dbReference>
<dbReference type="Pfam" id="PF02746">
    <property type="entry name" value="MR_MLE_N"/>
    <property type="match status" value="1"/>
</dbReference>
<dbReference type="AlphaFoldDB" id="A0AAJ5ZJR9"/>
<dbReference type="PANTHER" id="PTHR48080:SF2">
    <property type="entry name" value="D-GALACTONATE DEHYDRATASE"/>
    <property type="match status" value="1"/>
</dbReference>
<dbReference type="Proteomes" id="UP001219901">
    <property type="component" value="Chromosome"/>
</dbReference>
<dbReference type="SUPFAM" id="SSF54826">
    <property type="entry name" value="Enolase N-terminal domain-like"/>
    <property type="match status" value="1"/>
</dbReference>
<evidence type="ECO:0000256" key="1">
    <source>
        <dbReference type="ARBA" id="ARBA00023239"/>
    </source>
</evidence>
<reference evidence="5" key="3">
    <citation type="submission" date="2023-06" db="EMBL/GenBank/DDBJ databases">
        <title>Pangenomics reveal diversification of enzyme families and niche specialization in globally abundant SAR202 bacteria.</title>
        <authorList>
            <person name="Saw J.H.W."/>
        </authorList>
    </citation>
    <scope>NUCLEOTIDE SEQUENCE [LARGE SCALE GENOMIC DNA]</scope>
    <source>
        <strain evidence="5">JH1073</strain>
    </source>
</reference>
<reference evidence="4" key="2">
    <citation type="journal article" date="2023" name="Nat. Commun.">
        <title>Cultivation of marine bacteria of the SAR202 clade.</title>
        <authorList>
            <person name="Lim Y."/>
            <person name="Seo J.H."/>
            <person name="Giovannoni S.J."/>
            <person name="Kang I."/>
            <person name="Cho J.C."/>
        </authorList>
    </citation>
    <scope>NUCLEOTIDE SEQUENCE</scope>
    <source>
        <strain evidence="4">JH1073</strain>
    </source>
</reference>
<evidence type="ECO:0000313" key="3">
    <source>
        <dbReference type="EMBL" id="MDG0865844.1"/>
    </source>
</evidence>
<name>A0AAJ5ZJR9_9CHLR</name>
<dbReference type="RefSeq" id="WP_342823106.1">
    <property type="nucleotide sequence ID" value="NZ_CP046146.1"/>
</dbReference>
<dbReference type="Pfam" id="PF13378">
    <property type="entry name" value="MR_MLE_C"/>
    <property type="match status" value="1"/>
</dbReference>
<dbReference type="CDD" id="cd03316">
    <property type="entry name" value="MR_like"/>
    <property type="match status" value="1"/>
</dbReference>
<evidence type="ECO:0000313" key="4">
    <source>
        <dbReference type="EMBL" id="WFG39423.1"/>
    </source>
</evidence>
<dbReference type="Gene3D" id="3.20.20.120">
    <property type="entry name" value="Enolase-like C-terminal domain"/>
    <property type="match status" value="1"/>
</dbReference>
<dbReference type="EMBL" id="WMBE01000001">
    <property type="protein sequence ID" value="MDG0865844.1"/>
    <property type="molecule type" value="Genomic_DNA"/>
</dbReference>
<dbReference type="InterPro" id="IPR029065">
    <property type="entry name" value="Enolase_C-like"/>
</dbReference>
<dbReference type="EMBL" id="CP046147">
    <property type="protein sequence ID" value="WFG39423.1"/>
    <property type="molecule type" value="Genomic_DNA"/>
</dbReference>
<dbReference type="SFLD" id="SFLDG00179">
    <property type="entry name" value="mandelate_racemase"/>
    <property type="match status" value="1"/>
</dbReference>
<keyword evidence="1" id="KW-0456">Lyase</keyword>
<dbReference type="InterPro" id="IPR013342">
    <property type="entry name" value="Mandelate_racemase_C"/>
</dbReference>
<organism evidence="4 5">
    <name type="scientific">Candidatus Lucifugimonas marina</name>
    <dbReference type="NCBI Taxonomy" id="3038979"/>
    <lineage>
        <taxon>Bacteria</taxon>
        <taxon>Bacillati</taxon>
        <taxon>Chloroflexota</taxon>
        <taxon>Dehalococcoidia</taxon>
        <taxon>SAR202 cluster</taxon>
        <taxon>Candidatus Lucifugimonadales</taxon>
        <taxon>Candidatus Lucifugimonadaceae</taxon>
        <taxon>Candidatus Lucifugimonas</taxon>
    </lineage>
</organism>
<reference evidence="5 6" key="1">
    <citation type="submission" date="2019-11" db="EMBL/GenBank/DDBJ databases">
        <authorList>
            <person name="Cho J.-C."/>
        </authorList>
    </citation>
    <scope>NUCLEOTIDE SEQUENCE [LARGE SCALE GENOMIC DNA]</scope>
    <source>
        <strain evidence="4 5">JH1073</strain>
        <strain evidence="3 6">JH702</strain>
    </source>
</reference>
<sequence>MIISKIETIRVGQFPDLIFVQIHTDTGVIGLGETWYGASTVEAAIHDHFGPLLIGRDPAEIERHWQTMFRLSDHAGYGGAELRAISAIDVALWDIKGQVLQMPIFEIIGGGTRHRIKVYNTLGVYGDVTDGYDVWTKPVEVAQRLLDQGITGMKMSPTDFIARESDGQILYKDDLDWALRPLREIRDKLGMEIEVANDAHAKWNLPTALRIVREMEPLRPMWHEELISPLNEDAHVRLQDATTTPIAAAERLMTRYQHRRFIESPAARISMPDLTWTGGISEVKKIAILASAHQMPIAPHDCVGPVNMLACAHIAMATPNVMIMEYNRAMHLGWYRDFIEPDFEIKDGYLMAPTEPGLGTHLKKSVMERSDVRVRTSNERGEAWLMSNKRYTYPPPELQQEFVESTDRRKSGAGAVYYD</sequence>
<keyword evidence="5" id="KW-1185">Reference proteome</keyword>
<dbReference type="Gene3D" id="3.30.390.10">
    <property type="entry name" value="Enolase-like, N-terminal domain"/>
    <property type="match status" value="1"/>
</dbReference>
<dbReference type="SFLD" id="SFLDS00001">
    <property type="entry name" value="Enolase"/>
    <property type="match status" value="1"/>
</dbReference>
<dbReference type="InterPro" id="IPR036849">
    <property type="entry name" value="Enolase-like_C_sf"/>
</dbReference>